<comment type="caution">
    <text evidence="8">The sequence shown here is derived from an EMBL/GenBank/DDBJ whole genome shotgun (WGS) entry which is preliminary data.</text>
</comment>
<dbReference type="Proteomes" id="UP001626550">
    <property type="component" value="Unassembled WGS sequence"/>
</dbReference>
<keyword evidence="4" id="KW-0223">Dioxygenase</keyword>
<accession>A0ABD2PJV4</accession>
<dbReference type="GO" id="GO:0031418">
    <property type="term" value="F:L-ascorbic acid binding"/>
    <property type="evidence" value="ECO:0007669"/>
    <property type="project" value="UniProtKB-KW"/>
</dbReference>
<keyword evidence="6" id="KW-0408">Iron</keyword>
<dbReference type="AlphaFoldDB" id="A0ABD2PJV4"/>
<dbReference type="InterPro" id="IPR005123">
    <property type="entry name" value="Oxoglu/Fe-dep_dioxygenase_dom"/>
</dbReference>
<evidence type="ECO:0000259" key="7">
    <source>
        <dbReference type="PROSITE" id="PS51471"/>
    </source>
</evidence>
<comment type="cofactor">
    <cofactor evidence="1">
        <name>L-ascorbate</name>
        <dbReference type="ChEBI" id="CHEBI:38290"/>
    </cofactor>
</comment>
<feature type="domain" description="Fe2OG dioxygenase" evidence="7">
    <location>
        <begin position="130"/>
        <end position="237"/>
    </location>
</feature>
<evidence type="ECO:0000256" key="2">
    <source>
        <dbReference type="ARBA" id="ARBA00022723"/>
    </source>
</evidence>
<dbReference type="GO" id="GO:0051213">
    <property type="term" value="F:dioxygenase activity"/>
    <property type="evidence" value="ECO:0007669"/>
    <property type="project" value="UniProtKB-KW"/>
</dbReference>
<keyword evidence="9" id="KW-1185">Reference proteome</keyword>
<sequence>MSAYEKEVRTYEALCRGEDAIPIRADDRLVCNFFVPHPFFRYMPIKQEILFADPKLVMWYDVLTDEEVSEIQQLSKPRLRRATVKNPVTGVLEFADYRISKSSWLPTKLSPLTMRINERIEKMTGLSIRTAEDLQVVNYGLGGHYAPHFDFGRKREKDAFEIEYGNRIATLIYYMSEVQSGGLTVFTRIGAKVKPIKNSAAFWWNLHPSGEGDLRTRHAACPVLAGAKWVMNKWFHERDQEFRRPCELERGTVEPDDIF</sequence>
<evidence type="ECO:0000256" key="1">
    <source>
        <dbReference type="ARBA" id="ARBA00001961"/>
    </source>
</evidence>
<dbReference type="FunFam" id="2.60.120.620:FF:000001">
    <property type="entry name" value="Prolyl 4-hydroxylase subunit alpha 2"/>
    <property type="match status" value="1"/>
</dbReference>
<dbReference type="GO" id="GO:0046872">
    <property type="term" value="F:metal ion binding"/>
    <property type="evidence" value="ECO:0007669"/>
    <property type="project" value="UniProtKB-KW"/>
</dbReference>
<evidence type="ECO:0000313" key="9">
    <source>
        <dbReference type="Proteomes" id="UP001626550"/>
    </source>
</evidence>
<proteinExistence type="predicted"/>
<dbReference type="EMBL" id="JBJKFK010006553">
    <property type="protein sequence ID" value="KAL3307763.1"/>
    <property type="molecule type" value="Genomic_DNA"/>
</dbReference>
<dbReference type="Pfam" id="PF13640">
    <property type="entry name" value="2OG-FeII_Oxy_3"/>
    <property type="match status" value="1"/>
</dbReference>
<name>A0ABD2PJV4_9PLAT</name>
<dbReference type="Gene3D" id="2.60.120.620">
    <property type="entry name" value="q2cbj1_9rhob like domain"/>
    <property type="match status" value="1"/>
</dbReference>
<evidence type="ECO:0000256" key="5">
    <source>
        <dbReference type="ARBA" id="ARBA00023002"/>
    </source>
</evidence>
<evidence type="ECO:0000256" key="4">
    <source>
        <dbReference type="ARBA" id="ARBA00022964"/>
    </source>
</evidence>
<gene>
    <name evidence="8" type="primary">P4HA2_3</name>
    <name evidence="8" type="ORF">Ciccas_013717</name>
</gene>
<keyword evidence="2" id="KW-0479">Metal-binding</keyword>
<protein>
    <submittedName>
        <fullName evidence="8">Prolyl 4-hydroxylase, alpha polypeptide</fullName>
    </submittedName>
</protein>
<dbReference type="InterPro" id="IPR006620">
    <property type="entry name" value="Pro_4_hyd_alph"/>
</dbReference>
<organism evidence="8 9">
    <name type="scientific">Cichlidogyrus casuarinus</name>
    <dbReference type="NCBI Taxonomy" id="1844966"/>
    <lineage>
        <taxon>Eukaryota</taxon>
        <taxon>Metazoa</taxon>
        <taxon>Spiralia</taxon>
        <taxon>Lophotrochozoa</taxon>
        <taxon>Platyhelminthes</taxon>
        <taxon>Monogenea</taxon>
        <taxon>Monopisthocotylea</taxon>
        <taxon>Dactylogyridea</taxon>
        <taxon>Ancyrocephalidae</taxon>
        <taxon>Cichlidogyrus</taxon>
    </lineage>
</organism>
<dbReference type="PANTHER" id="PTHR10869:SF244">
    <property type="entry name" value="PROLYL 4-HYDROXYLASE SUBUNIT ALPHA-2"/>
    <property type="match status" value="1"/>
</dbReference>
<dbReference type="InterPro" id="IPR045054">
    <property type="entry name" value="P4HA-like"/>
</dbReference>
<reference evidence="8 9" key="1">
    <citation type="submission" date="2024-11" db="EMBL/GenBank/DDBJ databases">
        <title>Adaptive evolution of stress response genes in parasites aligns with host niche diversity.</title>
        <authorList>
            <person name="Hahn C."/>
            <person name="Resl P."/>
        </authorList>
    </citation>
    <scope>NUCLEOTIDE SEQUENCE [LARGE SCALE GENOMIC DNA]</scope>
    <source>
        <strain evidence="8">EGGRZ-B1_66</strain>
        <tissue evidence="8">Body</tissue>
    </source>
</reference>
<evidence type="ECO:0000256" key="3">
    <source>
        <dbReference type="ARBA" id="ARBA00022896"/>
    </source>
</evidence>
<dbReference type="SMART" id="SM00702">
    <property type="entry name" value="P4Hc"/>
    <property type="match status" value="1"/>
</dbReference>
<evidence type="ECO:0000313" key="8">
    <source>
        <dbReference type="EMBL" id="KAL3307763.1"/>
    </source>
</evidence>
<dbReference type="PROSITE" id="PS51471">
    <property type="entry name" value="FE2OG_OXY"/>
    <property type="match status" value="1"/>
</dbReference>
<keyword evidence="5" id="KW-0560">Oxidoreductase</keyword>
<evidence type="ECO:0000256" key="6">
    <source>
        <dbReference type="ARBA" id="ARBA00023004"/>
    </source>
</evidence>
<dbReference type="PANTHER" id="PTHR10869">
    <property type="entry name" value="PROLYL 4-HYDROXYLASE ALPHA SUBUNIT"/>
    <property type="match status" value="1"/>
</dbReference>
<keyword evidence="3" id="KW-0847">Vitamin C</keyword>
<dbReference type="InterPro" id="IPR044862">
    <property type="entry name" value="Pro_4_hyd_alph_FE2OG_OXY"/>
</dbReference>